<feature type="domain" description="Helicase ATP-binding" evidence="5">
    <location>
        <begin position="35"/>
        <end position="307"/>
    </location>
</feature>
<evidence type="ECO:0000313" key="6">
    <source>
        <dbReference type="EMBL" id="PZR84276.1"/>
    </source>
</evidence>
<dbReference type="GO" id="GO:0006139">
    <property type="term" value="P:nucleobase-containing compound metabolic process"/>
    <property type="evidence" value="ECO:0007669"/>
    <property type="project" value="InterPro"/>
</dbReference>
<dbReference type="GO" id="GO:0003676">
    <property type="term" value="F:nucleic acid binding"/>
    <property type="evidence" value="ECO:0007669"/>
    <property type="project" value="InterPro"/>
</dbReference>
<dbReference type="Proteomes" id="UP000248724">
    <property type="component" value="Unassembled WGS sequence"/>
</dbReference>
<dbReference type="Pfam" id="PF00270">
    <property type="entry name" value="DEAD"/>
    <property type="match status" value="1"/>
</dbReference>
<dbReference type="PANTHER" id="PTHR11472">
    <property type="entry name" value="DNA REPAIR DEAD HELICASE RAD3/XP-D SUBFAMILY MEMBER"/>
    <property type="match status" value="1"/>
</dbReference>
<dbReference type="Gene3D" id="3.40.50.300">
    <property type="entry name" value="P-loop containing nucleotide triphosphate hydrolases"/>
    <property type="match status" value="2"/>
</dbReference>
<name>A0A2W5ZN55_9BACT</name>
<evidence type="ECO:0000256" key="3">
    <source>
        <dbReference type="ARBA" id="ARBA00022840"/>
    </source>
</evidence>
<reference evidence="6 7" key="1">
    <citation type="journal article" date="2017" name="Nature">
        <title>Atmospheric trace gases support primary production in Antarctic desert surface soil.</title>
        <authorList>
            <person name="Ji M."/>
            <person name="Greening C."/>
            <person name="Vanwonterghem I."/>
            <person name="Carere C.R."/>
            <person name="Bay S.K."/>
            <person name="Steen J.A."/>
            <person name="Montgomery K."/>
            <person name="Lines T."/>
            <person name="Beardall J."/>
            <person name="van Dorst J."/>
            <person name="Snape I."/>
            <person name="Stott M.B."/>
            <person name="Hugenholtz P."/>
            <person name="Ferrari B.C."/>
        </authorList>
    </citation>
    <scope>NUCLEOTIDE SEQUENCE [LARGE SCALE GENOMIC DNA]</scope>
    <source>
        <strain evidence="6">RRmetagenome_bin12</strain>
    </source>
</reference>
<sequence>MRLTPRSDRALHRSLARMSADEAVERRVGAALQALAEAMDGKGEARPGQTAMAEAVARAVASGSHLVVQAGTGTGKTWAYLVGALIGSPGSTVVVATATKALQDQLANKDLPAVAAAVEPGLAWAVLKGRNNYLCRQAAAEAAEEAASPKLDLDDGGSDATGNAAEVARLLSWGRQTGSGDRAELDFEPRPRAWSAVSVGSDECPGADDCPHGDSCFAEAAYERARQADVIVVNLHLLGAHVASGGHVLPDHDVAVIDEAHAAEDILASALGVTLTPGRVRKLGLVRHADAISRVLEPLVGQRLAPTATAVDAVAEALDDLAEAVRQEHAAARSRQDGQEMAPRLERAAKALDALACDVDSVLSADGHDTVTWVEQTGAQPALRMAPVDVGGHMAKVVWSHATGVLTSATIPDGITRRLGLGAGTDSIDVGSPFDYRRQSLLYVPRLPGPLDPGHEEAAHAEMALLIAAAGGRTLALFTSWRAMRAARAAIEGNVVYRVLGQDDLPKPALIEAFRTDECSCLFATMGFWQGVDIPGPSCSLVTVDRLPFARPDDPVAQARRERAGPAWFATVDIPHAAIRLAQGAGRLIRSASDRGVVAVLDPRLAEADYRHPLLRALPPMRRTRDRDDVVTFLAARESTPSAG</sequence>
<evidence type="ECO:0000256" key="4">
    <source>
        <dbReference type="ARBA" id="ARBA00038058"/>
    </source>
</evidence>
<evidence type="ECO:0000259" key="5">
    <source>
        <dbReference type="PROSITE" id="PS51193"/>
    </source>
</evidence>
<dbReference type="AlphaFoldDB" id="A0A2W5ZN55"/>
<dbReference type="GO" id="GO:0003678">
    <property type="term" value="F:DNA helicase activity"/>
    <property type="evidence" value="ECO:0007669"/>
    <property type="project" value="TreeGrafter"/>
</dbReference>
<gene>
    <name evidence="6" type="ORF">DLM65_00180</name>
</gene>
<dbReference type="PROSITE" id="PS51193">
    <property type="entry name" value="HELICASE_ATP_BIND_2"/>
    <property type="match status" value="1"/>
</dbReference>
<dbReference type="SUPFAM" id="SSF52540">
    <property type="entry name" value="P-loop containing nucleoside triphosphate hydrolases"/>
    <property type="match status" value="2"/>
</dbReference>
<evidence type="ECO:0000313" key="7">
    <source>
        <dbReference type="Proteomes" id="UP000248724"/>
    </source>
</evidence>
<dbReference type="SMART" id="SM00491">
    <property type="entry name" value="HELICc2"/>
    <property type="match status" value="1"/>
</dbReference>
<dbReference type="GO" id="GO:0005524">
    <property type="term" value="F:ATP binding"/>
    <property type="evidence" value="ECO:0007669"/>
    <property type="project" value="UniProtKB-KW"/>
</dbReference>
<dbReference type="PANTHER" id="PTHR11472:SF34">
    <property type="entry name" value="REGULATOR OF TELOMERE ELONGATION HELICASE 1"/>
    <property type="match status" value="1"/>
</dbReference>
<comment type="similarity">
    <text evidence="4">Belongs to the helicase family. DinG subfamily.</text>
</comment>
<keyword evidence="6" id="KW-0347">Helicase</keyword>
<dbReference type="InterPro" id="IPR011545">
    <property type="entry name" value="DEAD/DEAH_box_helicase_dom"/>
</dbReference>
<dbReference type="InterPro" id="IPR006555">
    <property type="entry name" value="ATP-dep_Helicase_C"/>
</dbReference>
<dbReference type="InterPro" id="IPR045028">
    <property type="entry name" value="DinG/Rad3-like"/>
</dbReference>
<dbReference type="InterPro" id="IPR027417">
    <property type="entry name" value="P-loop_NTPase"/>
</dbReference>
<evidence type="ECO:0000256" key="1">
    <source>
        <dbReference type="ARBA" id="ARBA00022741"/>
    </source>
</evidence>
<keyword evidence="2" id="KW-0378">Hydrolase</keyword>
<keyword evidence="3" id="KW-0067">ATP-binding</keyword>
<evidence type="ECO:0000256" key="2">
    <source>
        <dbReference type="ARBA" id="ARBA00022801"/>
    </source>
</evidence>
<proteinExistence type="inferred from homology"/>
<dbReference type="InterPro" id="IPR014013">
    <property type="entry name" value="Helic_SF1/SF2_ATP-bd_DinG/Rad3"/>
</dbReference>
<protein>
    <submittedName>
        <fullName evidence="6">ATP-dependent helicase</fullName>
    </submittedName>
</protein>
<comment type="caution">
    <text evidence="6">The sequence shown here is derived from an EMBL/GenBank/DDBJ whole genome shotgun (WGS) entry which is preliminary data.</text>
</comment>
<organism evidence="6 7">
    <name type="scientific">Candidatus Aeolococcus gillhamiae</name>
    <dbReference type="NCBI Taxonomy" id="3127015"/>
    <lineage>
        <taxon>Bacteria</taxon>
        <taxon>Bacillati</taxon>
        <taxon>Candidatus Dormiibacterota</taxon>
        <taxon>Candidatus Dormibacteria</taxon>
        <taxon>Candidatus Aeolococcales</taxon>
        <taxon>Candidatus Aeolococcaceae</taxon>
        <taxon>Candidatus Aeolococcus</taxon>
    </lineage>
</organism>
<accession>A0A2W5ZN55</accession>
<dbReference type="Pfam" id="PF13307">
    <property type="entry name" value="Helicase_C_2"/>
    <property type="match status" value="1"/>
</dbReference>
<dbReference type="GO" id="GO:0016818">
    <property type="term" value="F:hydrolase activity, acting on acid anhydrides, in phosphorus-containing anhydrides"/>
    <property type="evidence" value="ECO:0007669"/>
    <property type="project" value="InterPro"/>
</dbReference>
<keyword evidence="1" id="KW-0547">Nucleotide-binding</keyword>
<dbReference type="EMBL" id="QHBU01000006">
    <property type="protein sequence ID" value="PZR84276.1"/>
    <property type="molecule type" value="Genomic_DNA"/>
</dbReference>